<proteinExistence type="predicted"/>
<comment type="caution">
    <text evidence="2">The sequence shown here is derived from an EMBL/GenBank/DDBJ whole genome shotgun (WGS) entry which is preliminary data.</text>
</comment>
<accession>A0A8E1WHT1</accession>
<keyword evidence="1" id="KW-0472">Membrane</keyword>
<gene>
    <name evidence="2" type="ORF">HNQ96_003692</name>
</gene>
<organism evidence="2 3">
    <name type="scientific">Aminobacter carboxidus</name>
    <dbReference type="NCBI Taxonomy" id="376165"/>
    <lineage>
        <taxon>Bacteria</taxon>
        <taxon>Pseudomonadati</taxon>
        <taxon>Pseudomonadota</taxon>
        <taxon>Alphaproteobacteria</taxon>
        <taxon>Hyphomicrobiales</taxon>
        <taxon>Phyllobacteriaceae</taxon>
        <taxon>Aminobacter</taxon>
    </lineage>
</organism>
<sequence>MRLHYIDWLRVSAFAIVILYHSSVAFFPDLAWLVRLRGCDFSG</sequence>
<dbReference type="RefSeq" id="WP_281397516.1">
    <property type="nucleotide sequence ID" value="NZ_JACHGI010000007.1"/>
</dbReference>
<keyword evidence="1" id="KW-1133">Transmembrane helix</keyword>
<reference evidence="2 3" key="1">
    <citation type="submission" date="2020-08" db="EMBL/GenBank/DDBJ databases">
        <title>Genomic Encyclopedia of Type Strains, Phase IV (KMG-IV): sequencing the most valuable type-strain genomes for metagenomic binning, comparative biology and taxonomic classification.</title>
        <authorList>
            <person name="Goeker M."/>
        </authorList>
    </citation>
    <scope>NUCLEOTIDE SEQUENCE [LARGE SCALE GENOMIC DNA]</scope>
    <source>
        <strain evidence="2 3">DSM 17454</strain>
    </source>
</reference>
<protein>
    <submittedName>
        <fullName evidence="2">Peptidoglycan/LPS O-acetylase OafA/YrhL</fullName>
    </submittedName>
</protein>
<dbReference type="AlphaFoldDB" id="A0A8E1WHT1"/>
<keyword evidence="1" id="KW-0812">Transmembrane</keyword>
<evidence type="ECO:0000256" key="1">
    <source>
        <dbReference type="SAM" id="Phobius"/>
    </source>
</evidence>
<dbReference type="EMBL" id="JACHGI010000007">
    <property type="protein sequence ID" value="MBB6467809.1"/>
    <property type="molecule type" value="Genomic_DNA"/>
</dbReference>
<evidence type="ECO:0000313" key="2">
    <source>
        <dbReference type="EMBL" id="MBB6467809.1"/>
    </source>
</evidence>
<feature type="transmembrane region" description="Helical" evidence="1">
    <location>
        <begin position="12"/>
        <end position="34"/>
    </location>
</feature>
<dbReference type="Proteomes" id="UP000532373">
    <property type="component" value="Unassembled WGS sequence"/>
</dbReference>
<evidence type="ECO:0000313" key="3">
    <source>
        <dbReference type="Proteomes" id="UP000532373"/>
    </source>
</evidence>
<name>A0A8E1WHT1_9HYPH</name>